<evidence type="ECO:0000256" key="1">
    <source>
        <dbReference type="ARBA" id="ARBA00004251"/>
    </source>
</evidence>
<dbReference type="PANTHER" id="PTHR24026">
    <property type="entry name" value="FAT ATYPICAL CADHERIN-RELATED"/>
    <property type="match status" value="1"/>
</dbReference>
<dbReference type="EMBL" id="WIXP02000007">
    <property type="protein sequence ID" value="KAF6207505.1"/>
    <property type="molecule type" value="Genomic_DNA"/>
</dbReference>
<keyword evidence="4" id="KW-0732">Signal</keyword>
<dbReference type="GO" id="GO:0005886">
    <property type="term" value="C:plasma membrane"/>
    <property type="evidence" value="ECO:0007669"/>
    <property type="project" value="UniProtKB-SubCell"/>
</dbReference>
<dbReference type="PROSITE" id="PS50268">
    <property type="entry name" value="CADHERIN_2"/>
    <property type="match status" value="4"/>
</dbReference>
<dbReference type="SUPFAM" id="SSF49313">
    <property type="entry name" value="Cadherin-like"/>
    <property type="match status" value="5"/>
</dbReference>
<proteinExistence type="predicted"/>
<keyword evidence="15" id="KW-1185">Reference proteome</keyword>
<evidence type="ECO:0000256" key="6">
    <source>
        <dbReference type="ARBA" id="ARBA00022837"/>
    </source>
</evidence>
<evidence type="ECO:0000256" key="3">
    <source>
        <dbReference type="ARBA" id="ARBA00022692"/>
    </source>
</evidence>
<dbReference type="Gene3D" id="2.60.40.60">
    <property type="entry name" value="Cadherins"/>
    <property type="match status" value="5"/>
</dbReference>
<sequence length="585" mass="63994">MESPTAIRVSRVQVHVLDKNDSPPSFEGMPKEFAVSEEARPGETVGTVRAEDPDTIGTISYSLQSGGDGKLTVSSDGIIRLREPLDRETKDSYKLRIRASDGVEESHTIITIKVVDTNDNPPVFADSAYSFDVSEETGRGARVGSVLARDADLSENGRVSYSVISDWANDVFSINPQTGVFTLTARLDYEEVQHYIFVVEAEDGGRPALSSTVSVYINVLDVNDNAPLFDPLSYSNELFENVTIGTSVVSVSATDLDSEENGRIVYSILSGDDEESFLIDPNNGTIRTQKALDRETKSVYNLVVMASDRARQPNQRLSSTVQVSVVVKDVNDMWPEVVSSNEAIVAENAGAGTLVLAVKAIDKDEGRNGYIEYKLGGEGSTAFTLGAVDGLLRVAQPLDRERRANYSLELTARDRGDPVRSTKTSLVITVLDMNDNSPVFDPKHYSASVPENASIGASVLQVSATLSLLTSTSSFFSSRGMFGIEDTMKKVNINVNLLVENTIQCFFPPTNKPVTYDHEDSNIARIATGDILRITINLEINNSASHGKSSLDYIVTMQIHESKIYELRLYEKRSTDSSLTIFIFQ</sequence>
<dbReference type="FunFam" id="2.60.40.60:FF:000033">
    <property type="entry name" value="FAT atypical cadherin 1"/>
    <property type="match status" value="1"/>
</dbReference>
<evidence type="ECO:0000256" key="12">
    <source>
        <dbReference type="PROSITE-ProRule" id="PRU00043"/>
    </source>
</evidence>
<keyword evidence="11" id="KW-0325">Glycoprotein</keyword>
<dbReference type="OrthoDB" id="6602890at2759"/>
<dbReference type="FunFam" id="2.60.40.60:FF:000092">
    <property type="entry name" value="Protocadherin 8"/>
    <property type="match status" value="1"/>
</dbReference>
<dbReference type="PROSITE" id="PS00232">
    <property type="entry name" value="CADHERIN_1"/>
    <property type="match status" value="2"/>
</dbReference>
<dbReference type="InterPro" id="IPR020894">
    <property type="entry name" value="Cadherin_CS"/>
</dbReference>
<dbReference type="SMART" id="SM00112">
    <property type="entry name" value="CA"/>
    <property type="match status" value="4"/>
</dbReference>
<keyword evidence="5" id="KW-0677">Repeat</keyword>
<dbReference type="GO" id="GO:0048513">
    <property type="term" value="P:animal organ development"/>
    <property type="evidence" value="ECO:0007669"/>
    <property type="project" value="UniProtKB-ARBA"/>
</dbReference>
<evidence type="ECO:0000256" key="7">
    <source>
        <dbReference type="ARBA" id="ARBA00022889"/>
    </source>
</evidence>
<keyword evidence="9" id="KW-0472">Membrane</keyword>
<feature type="domain" description="Cadherin" evidence="13">
    <location>
        <begin position="230"/>
        <end position="337"/>
    </location>
</feature>
<keyword evidence="2" id="KW-0245">EGF-like domain</keyword>
<evidence type="ECO:0000256" key="10">
    <source>
        <dbReference type="ARBA" id="ARBA00023157"/>
    </source>
</evidence>
<evidence type="ECO:0000259" key="13">
    <source>
        <dbReference type="PROSITE" id="PS50268"/>
    </source>
</evidence>
<organism evidence="14 15">
    <name type="scientific">Apolygus lucorum</name>
    <name type="common">Small green plant bug</name>
    <name type="synonym">Lygocoris lucorum</name>
    <dbReference type="NCBI Taxonomy" id="248454"/>
    <lineage>
        <taxon>Eukaryota</taxon>
        <taxon>Metazoa</taxon>
        <taxon>Ecdysozoa</taxon>
        <taxon>Arthropoda</taxon>
        <taxon>Hexapoda</taxon>
        <taxon>Insecta</taxon>
        <taxon>Pterygota</taxon>
        <taxon>Neoptera</taxon>
        <taxon>Paraneoptera</taxon>
        <taxon>Hemiptera</taxon>
        <taxon>Heteroptera</taxon>
        <taxon>Panheteroptera</taxon>
        <taxon>Cimicomorpha</taxon>
        <taxon>Miridae</taxon>
        <taxon>Mirini</taxon>
        <taxon>Apolygus</taxon>
    </lineage>
</organism>
<dbReference type="GO" id="GO:0001736">
    <property type="term" value="P:establishment of planar polarity"/>
    <property type="evidence" value="ECO:0007669"/>
    <property type="project" value="UniProtKB-ARBA"/>
</dbReference>
<evidence type="ECO:0000256" key="9">
    <source>
        <dbReference type="ARBA" id="ARBA00023136"/>
    </source>
</evidence>
<dbReference type="Proteomes" id="UP000466442">
    <property type="component" value="Unassembled WGS sequence"/>
</dbReference>
<dbReference type="InterPro" id="IPR002126">
    <property type="entry name" value="Cadherin-like_dom"/>
</dbReference>
<dbReference type="GO" id="GO:0048731">
    <property type="term" value="P:system development"/>
    <property type="evidence" value="ECO:0007669"/>
    <property type="project" value="UniProtKB-ARBA"/>
</dbReference>
<evidence type="ECO:0000256" key="4">
    <source>
        <dbReference type="ARBA" id="ARBA00022729"/>
    </source>
</evidence>
<comment type="caution">
    <text evidence="14">The sequence shown here is derived from an EMBL/GenBank/DDBJ whole genome shotgun (WGS) entry which is preliminary data.</text>
</comment>
<accession>A0A8S9XIU7</accession>
<evidence type="ECO:0000256" key="2">
    <source>
        <dbReference type="ARBA" id="ARBA00022536"/>
    </source>
</evidence>
<evidence type="ECO:0000313" key="14">
    <source>
        <dbReference type="EMBL" id="KAF6207505.1"/>
    </source>
</evidence>
<keyword evidence="6 12" id="KW-0106">Calcium</keyword>
<keyword evidence="8" id="KW-1133">Transmembrane helix</keyword>
<dbReference type="PANTHER" id="PTHR24026:SF126">
    <property type="entry name" value="PROTOCADHERIN FAT 4"/>
    <property type="match status" value="1"/>
</dbReference>
<evidence type="ECO:0000256" key="5">
    <source>
        <dbReference type="ARBA" id="ARBA00022737"/>
    </source>
</evidence>
<feature type="domain" description="Cadherin" evidence="13">
    <location>
        <begin position="125"/>
        <end position="229"/>
    </location>
</feature>
<evidence type="ECO:0000313" key="15">
    <source>
        <dbReference type="Proteomes" id="UP000466442"/>
    </source>
</evidence>
<comment type="subcellular location">
    <subcellularLocation>
        <location evidence="1">Cell membrane</location>
        <topology evidence="1">Single-pass type I membrane protein</topology>
    </subcellularLocation>
</comment>
<protein>
    <recommendedName>
        <fullName evidence="13">Cadherin domain-containing protein</fullName>
    </recommendedName>
</protein>
<keyword evidence="10" id="KW-1015">Disulfide bond</keyword>
<dbReference type="CDD" id="cd11304">
    <property type="entry name" value="Cadherin_repeat"/>
    <property type="match status" value="4"/>
</dbReference>
<reference evidence="14" key="1">
    <citation type="journal article" date="2021" name="Mol. Ecol. Resour.">
        <title>Apolygus lucorum genome provides insights into omnivorousness and mesophyll feeding.</title>
        <authorList>
            <person name="Liu Y."/>
            <person name="Liu H."/>
            <person name="Wang H."/>
            <person name="Huang T."/>
            <person name="Liu B."/>
            <person name="Yang B."/>
            <person name="Yin L."/>
            <person name="Li B."/>
            <person name="Zhang Y."/>
            <person name="Zhang S."/>
            <person name="Jiang F."/>
            <person name="Zhang X."/>
            <person name="Ren Y."/>
            <person name="Wang B."/>
            <person name="Wang S."/>
            <person name="Lu Y."/>
            <person name="Wu K."/>
            <person name="Fan W."/>
            <person name="Wang G."/>
        </authorList>
    </citation>
    <scope>NUCLEOTIDE SEQUENCE</scope>
    <source>
        <strain evidence="14">12Hb</strain>
    </source>
</reference>
<dbReference type="AlphaFoldDB" id="A0A8S9XIU7"/>
<evidence type="ECO:0000256" key="8">
    <source>
        <dbReference type="ARBA" id="ARBA00022989"/>
    </source>
</evidence>
<dbReference type="GO" id="GO:0030154">
    <property type="term" value="P:cell differentiation"/>
    <property type="evidence" value="ECO:0007669"/>
    <property type="project" value="UniProtKB-ARBA"/>
</dbReference>
<feature type="domain" description="Cadherin" evidence="13">
    <location>
        <begin position="27"/>
        <end position="124"/>
    </location>
</feature>
<dbReference type="GO" id="GO:0007163">
    <property type="term" value="P:establishment or maintenance of cell polarity"/>
    <property type="evidence" value="ECO:0007669"/>
    <property type="project" value="UniProtKB-ARBA"/>
</dbReference>
<dbReference type="FunFam" id="2.60.40.60:FF:000039">
    <property type="entry name" value="FAT atypical cadherin 3"/>
    <property type="match status" value="1"/>
</dbReference>
<dbReference type="FunFam" id="2.60.40.60:FF:000118">
    <property type="entry name" value="protocadherin Fat 4"/>
    <property type="match status" value="1"/>
</dbReference>
<feature type="domain" description="Cadherin" evidence="13">
    <location>
        <begin position="337"/>
        <end position="440"/>
    </location>
</feature>
<name>A0A8S9XIU7_APOLU</name>
<dbReference type="GO" id="GO:0008104">
    <property type="term" value="P:intracellular protein localization"/>
    <property type="evidence" value="ECO:0007669"/>
    <property type="project" value="UniProtKB-ARBA"/>
</dbReference>
<dbReference type="GO" id="GO:0007156">
    <property type="term" value="P:homophilic cell adhesion via plasma membrane adhesion molecules"/>
    <property type="evidence" value="ECO:0007669"/>
    <property type="project" value="InterPro"/>
</dbReference>
<keyword evidence="3" id="KW-0812">Transmembrane</keyword>
<evidence type="ECO:0000256" key="11">
    <source>
        <dbReference type="ARBA" id="ARBA00023180"/>
    </source>
</evidence>
<keyword evidence="7" id="KW-0130">Cell adhesion</keyword>
<dbReference type="Pfam" id="PF00028">
    <property type="entry name" value="Cadherin"/>
    <property type="match status" value="4"/>
</dbReference>
<dbReference type="GO" id="GO:0048589">
    <property type="term" value="P:developmental growth"/>
    <property type="evidence" value="ECO:0007669"/>
    <property type="project" value="UniProtKB-ARBA"/>
</dbReference>
<dbReference type="InterPro" id="IPR015919">
    <property type="entry name" value="Cadherin-like_sf"/>
</dbReference>
<gene>
    <name evidence="14" type="ORF">GE061_015951</name>
</gene>
<dbReference type="GO" id="GO:0005509">
    <property type="term" value="F:calcium ion binding"/>
    <property type="evidence" value="ECO:0007669"/>
    <property type="project" value="UniProtKB-UniRule"/>
</dbReference>
<dbReference type="PRINTS" id="PR00205">
    <property type="entry name" value="CADHERIN"/>
</dbReference>